<dbReference type="InterPro" id="IPR043128">
    <property type="entry name" value="Rev_trsase/Diguanyl_cyclase"/>
</dbReference>
<dbReference type="RefSeq" id="WP_183981497.1">
    <property type="nucleotide sequence ID" value="NZ_JACHEB010000017.1"/>
</dbReference>
<dbReference type="PROSITE" id="PS50887">
    <property type="entry name" value="GGDEF"/>
    <property type="match status" value="1"/>
</dbReference>
<dbReference type="EMBL" id="JACHEB010000017">
    <property type="protein sequence ID" value="MBB5331683.1"/>
    <property type="molecule type" value="Genomic_DNA"/>
</dbReference>
<keyword evidence="1" id="KW-0812">Transmembrane</keyword>
<dbReference type="Gene3D" id="3.30.70.270">
    <property type="match status" value="1"/>
</dbReference>
<feature type="domain" description="GGDEF" evidence="3">
    <location>
        <begin position="631"/>
        <end position="765"/>
    </location>
</feature>
<dbReference type="Proteomes" id="UP000535182">
    <property type="component" value="Unassembled WGS sequence"/>
</dbReference>
<proteinExistence type="predicted"/>
<sequence>MKSILAAVLIALGWASAVDAAVPGTLMTLHAVHELSHDEAAQGPTVFFEATVTYYSAKDVDMFVQEGDAAVYVQFTKGANLIPGDRVRVEGHARDSFRPDVVGDRVTFLRHGALPEPVRATFDQMIRGQLDCMRMKVRGVVRSANMVTEDGSRVIKFHMVVDGGYVNGLVVSDEAHATGDLLDAEVEVTAVVAGSFDSKMQLTGILLEIPNLSDIRIVKRASAGPWTLPLIPMDRILSVYHVDDQTQRVRVHGIITYYQPGAAVVLQDGTRSIWISTRTDEPLQLGDEADATGFPESHDHMLTLADGEIQDNHISAPVKPQRATWQELGFWSHDNLSGHQTDLVSIEGQVTTEARLATQDEYVLVSGGRMLTAIYRHPPGDTELLPMKLIPLGSKIRVTGICSMLDTNSVNPGFESSFNILLRSFDDITVVEKPSIVNVRSLLILVGFLLGLVLVVGARGWSLDRKVKRQAVAMAARIEREAKLERHRSAILEDIHGKRPLDEILLETTNMVSLRLNGAPCWCRTVDGTQSGNRPPDVTNMRVVREQIPVRSVSPLAEIFVALDADSLRDSTESETMSMAAGLAFLAIESRRVYSDLLQRSEFDSLTGLHNRFSFERRVRTALEEVHQRDGIHGLIYIDLDQFKSINDRYGHRVGDMYLQEASVRMKRQLRNVDMLARYGGDEFTAFVPRVRSKTDMEDVTERLKRCFDEPYLLEGHSFQGSASVGIALYPEDGESMTCLLSTADAAMYVAKQTRGETVHELGHNTDHVS</sequence>
<dbReference type="SMART" id="SM00267">
    <property type="entry name" value="GGDEF"/>
    <property type="match status" value="1"/>
</dbReference>
<dbReference type="SUPFAM" id="SSF55073">
    <property type="entry name" value="Nucleotide cyclase"/>
    <property type="match status" value="1"/>
</dbReference>
<feature type="transmembrane region" description="Helical" evidence="1">
    <location>
        <begin position="442"/>
        <end position="461"/>
    </location>
</feature>
<dbReference type="CDD" id="cd01949">
    <property type="entry name" value="GGDEF"/>
    <property type="match status" value="1"/>
</dbReference>
<evidence type="ECO:0000313" key="4">
    <source>
        <dbReference type="EMBL" id="MBB5331683.1"/>
    </source>
</evidence>
<feature type="signal peptide" evidence="2">
    <location>
        <begin position="1"/>
        <end position="20"/>
    </location>
</feature>
<accession>A0A9X0QJR6</accession>
<evidence type="ECO:0000259" key="3">
    <source>
        <dbReference type="PROSITE" id="PS50887"/>
    </source>
</evidence>
<protein>
    <submittedName>
        <fullName evidence="4">Diguanylate cyclase (GGDEF)-like protein</fullName>
    </submittedName>
</protein>
<dbReference type="PANTHER" id="PTHR46663:SF2">
    <property type="entry name" value="GGDEF DOMAIN-CONTAINING PROTEIN"/>
    <property type="match status" value="1"/>
</dbReference>
<gene>
    <name evidence="4" type="ORF">HDF14_005332</name>
</gene>
<dbReference type="NCBIfam" id="TIGR00254">
    <property type="entry name" value="GGDEF"/>
    <property type="match status" value="1"/>
</dbReference>
<keyword evidence="5" id="KW-1185">Reference proteome</keyword>
<reference evidence="4 5" key="1">
    <citation type="submission" date="2020-08" db="EMBL/GenBank/DDBJ databases">
        <title>Genomic Encyclopedia of Type Strains, Phase IV (KMG-V): Genome sequencing to study the core and pangenomes of soil and plant-associated prokaryotes.</title>
        <authorList>
            <person name="Whitman W."/>
        </authorList>
    </citation>
    <scope>NUCLEOTIDE SEQUENCE [LARGE SCALE GENOMIC DNA]</scope>
    <source>
        <strain evidence="4 5">X5P2</strain>
    </source>
</reference>
<dbReference type="InterPro" id="IPR000160">
    <property type="entry name" value="GGDEF_dom"/>
</dbReference>
<dbReference type="PANTHER" id="PTHR46663">
    <property type="entry name" value="DIGUANYLATE CYCLASE DGCT-RELATED"/>
    <property type="match status" value="1"/>
</dbReference>
<dbReference type="InterPro" id="IPR052163">
    <property type="entry name" value="DGC-Regulatory_Protein"/>
</dbReference>
<keyword evidence="1" id="KW-0472">Membrane</keyword>
<evidence type="ECO:0000256" key="1">
    <source>
        <dbReference type="SAM" id="Phobius"/>
    </source>
</evidence>
<feature type="chain" id="PRO_5040906243" evidence="2">
    <location>
        <begin position="21"/>
        <end position="770"/>
    </location>
</feature>
<comment type="caution">
    <text evidence="4">The sequence shown here is derived from an EMBL/GenBank/DDBJ whole genome shotgun (WGS) entry which is preliminary data.</text>
</comment>
<evidence type="ECO:0000313" key="5">
    <source>
        <dbReference type="Proteomes" id="UP000535182"/>
    </source>
</evidence>
<dbReference type="InterPro" id="IPR029787">
    <property type="entry name" value="Nucleotide_cyclase"/>
</dbReference>
<dbReference type="AlphaFoldDB" id="A0A9X0QJR6"/>
<keyword evidence="1" id="KW-1133">Transmembrane helix</keyword>
<evidence type="ECO:0000256" key="2">
    <source>
        <dbReference type="SAM" id="SignalP"/>
    </source>
</evidence>
<dbReference type="Pfam" id="PF00990">
    <property type="entry name" value="GGDEF"/>
    <property type="match status" value="1"/>
</dbReference>
<keyword evidence="2" id="KW-0732">Signal</keyword>
<organism evidence="4 5">
    <name type="scientific">Tunturiibacter gelidiferens</name>
    <dbReference type="NCBI Taxonomy" id="3069689"/>
    <lineage>
        <taxon>Bacteria</taxon>
        <taxon>Pseudomonadati</taxon>
        <taxon>Acidobacteriota</taxon>
        <taxon>Terriglobia</taxon>
        <taxon>Terriglobales</taxon>
        <taxon>Acidobacteriaceae</taxon>
        <taxon>Tunturiibacter</taxon>
    </lineage>
</organism>
<name>A0A9X0QJR6_9BACT</name>